<evidence type="ECO:0000313" key="2">
    <source>
        <dbReference type="EMBL" id="KAF2153949.1"/>
    </source>
</evidence>
<evidence type="ECO:0000256" key="1">
    <source>
        <dbReference type="SAM" id="MobiDB-lite"/>
    </source>
</evidence>
<dbReference type="AlphaFoldDB" id="A0A9P4J7U3"/>
<name>A0A9P4J7U3_9PEZI</name>
<feature type="region of interest" description="Disordered" evidence="1">
    <location>
        <begin position="306"/>
        <end position="332"/>
    </location>
</feature>
<proteinExistence type="predicted"/>
<sequence>MMSSRRIKFFTGAPEAKTLDWSEDALSNTLLPVFHDHSRNNLTDLHDISTLSTALAKWRHIPLDGKTFYDPPAAIDSLPFHPFSTLVEDESAFLDHSLALLENLQSSQLTSASTTATSSSDEPSFLTTLSTLSPSIIASNPPRITAQLTALSALPSANHLLRLRPQTLTVSVCAGIISISLPRTVHVRRRGGYDMDVIEAVLGDETRAGFGVTIWLASERRVGEDALRKAIEPLRRGDVVVLERLALAVYGGVVYGQTLNRRGSGVVTRITRVEGDVDGEARGKVERVREWVGNFVGGERRVKRKAGEEGLRRSKRVQKRESWLPPDESQVG</sequence>
<dbReference type="EMBL" id="ML996084">
    <property type="protein sequence ID" value="KAF2153949.1"/>
    <property type="molecule type" value="Genomic_DNA"/>
</dbReference>
<comment type="caution">
    <text evidence="2">The sequence shown here is derived from an EMBL/GenBank/DDBJ whole genome shotgun (WGS) entry which is preliminary data.</text>
</comment>
<accession>A0A9P4J7U3</accession>
<organism evidence="2 3">
    <name type="scientific">Myriangium duriaei CBS 260.36</name>
    <dbReference type="NCBI Taxonomy" id="1168546"/>
    <lineage>
        <taxon>Eukaryota</taxon>
        <taxon>Fungi</taxon>
        <taxon>Dikarya</taxon>
        <taxon>Ascomycota</taxon>
        <taxon>Pezizomycotina</taxon>
        <taxon>Dothideomycetes</taxon>
        <taxon>Dothideomycetidae</taxon>
        <taxon>Myriangiales</taxon>
        <taxon>Myriangiaceae</taxon>
        <taxon>Myriangium</taxon>
    </lineage>
</organism>
<dbReference type="OrthoDB" id="5378679at2759"/>
<dbReference type="Proteomes" id="UP000799439">
    <property type="component" value="Unassembled WGS sequence"/>
</dbReference>
<protein>
    <submittedName>
        <fullName evidence="2">Uncharacterized protein</fullName>
    </submittedName>
</protein>
<reference evidence="2" key="1">
    <citation type="journal article" date="2020" name="Stud. Mycol.">
        <title>101 Dothideomycetes genomes: a test case for predicting lifestyles and emergence of pathogens.</title>
        <authorList>
            <person name="Haridas S."/>
            <person name="Albert R."/>
            <person name="Binder M."/>
            <person name="Bloem J."/>
            <person name="Labutti K."/>
            <person name="Salamov A."/>
            <person name="Andreopoulos B."/>
            <person name="Baker S."/>
            <person name="Barry K."/>
            <person name="Bills G."/>
            <person name="Bluhm B."/>
            <person name="Cannon C."/>
            <person name="Castanera R."/>
            <person name="Culley D."/>
            <person name="Daum C."/>
            <person name="Ezra D."/>
            <person name="Gonzalez J."/>
            <person name="Henrissat B."/>
            <person name="Kuo A."/>
            <person name="Liang C."/>
            <person name="Lipzen A."/>
            <person name="Lutzoni F."/>
            <person name="Magnuson J."/>
            <person name="Mondo S."/>
            <person name="Nolan M."/>
            <person name="Ohm R."/>
            <person name="Pangilinan J."/>
            <person name="Park H.-J."/>
            <person name="Ramirez L."/>
            <person name="Alfaro M."/>
            <person name="Sun H."/>
            <person name="Tritt A."/>
            <person name="Yoshinaga Y."/>
            <person name="Zwiers L.-H."/>
            <person name="Turgeon B."/>
            <person name="Goodwin S."/>
            <person name="Spatafora J."/>
            <person name="Crous P."/>
            <person name="Grigoriev I."/>
        </authorList>
    </citation>
    <scope>NUCLEOTIDE SEQUENCE</scope>
    <source>
        <strain evidence="2">CBS 260.36</strain>
    </source>
</reference>
<keyword evidence="3" id="KW-1185">Reference proteome</keyword>
<evidence type="ECO:0000313" key="3">
    <source>
        <dbReference type="Proteomes" id="UP000799439"/>
    </source>
</evidence>
<gene>
    <name evidence="2" type="ORF">K461DRAFT_119282</name>
</gene>